<organism evidence="1 2">
    <name type="scientific">Agromyces indicus</name>
    <dbReference type="NCBI Taxonomy" id="758919"/>
    <lineage>
        <taxon>Bacteria</taxon>
        <taxon>Bacillati</taxon>
        <taxon>Actinomycetota</taxon>
        <taxon>Actinomycetes</taxon>
        <taxon>Micrococcales</taxon>
        <taxon>Microbacteriaceae</taxon>
        <taxon>Agromyces</taxon>
    </lineage>
</organism>
<comment type="caution">
    <text evidence="1">The sequence shown here is derived from an EMBL/GenBank/DDBJ whole genome shotgun (WGS) entry which is preliminary data.</text>
</comment>
<evidence type="ECO:0000313" key="1">
    <source>
        <dbReference type="EMBL" id="MDR5690671.1"/>
    </source>
</evidence>
<keyword evidence="2" id="KW-1185">Reference proteome</keyword>
<proteinExistence type="predicted"/>
<dbReference type="Proteomes" id="UP001260072">
    <property type="component" value="Unassembled WGS sequence"/>
</dbReference>
<accession>A0ABU1FGW5</accession>
<protein>
    <submittedName>
        <fullName evidence="1">Uncharacterized protein</fullName>
    </submittedName>
</protein>
<dbReference type="RefSeq" id="WP_310519399.1">
    <property type="nucleotide sequence ID" value="NZ_JAVKGS010000001.1"/>
</dbReference>
<reference evidence="2" key="1">
    <citation type="submission" date="2023-07" db="EMBL/GenBank/DDBJ databases">
        <title>Description of three actinobacteria isolated from air of manufacturing shop in a pharmaceutical factory.</title>
        <authorList>
            <person name="Zhang D.-F."/>
        </authorList>
    </citation>
    <scope>NUCLEOTIDE SEQUENCE [LARGE SCALE GENOMIC DNA]</scope>
    <source>
        <strain evidence="2">CCTCC AB 2011122</strain>
    </source>
</reference>
<gene>
    <name evidence="1" type="ORF">RH861_01190</name>
</gene>
<dbReference type="EMBL" id="JAVKGS010000001">
    <property type="protein sequence ID" value="MDR5690671.1"/>
    <property type="molecule type" value="Genomic_DNA"/>
</dbReference>
<evidence type="ECO:0000313" key="2">
    <source>
        <dbReference type="Proteomes" id="UP001260072"/>
    </source>
</evidence>
<sequence>MNARDEVRRLRAPAAEAWAATMGDVTSCALAKDGRSYPAGKYHEGRVAALGEWMRRLTPEADAAAARQVARGLAADWAARMPPGGGANRDWESYRAGGLAALDEPLPE</sequence>
<name>A0ABU1FGW5_9MICO</name>